<name>A0ABW2PTD7_9BACL</name>
<protein>
    <submittedName>
        <fullName evidence="1">Spore germination protein</fullName>
    </submittedName>
</protein>
<dbReference type="Proteomes" id="UP001596505">
    <property type="component" value="Unassembled WGS sequence"/>
</dbReference>
<comment type="caution">
    <text evidence="1">The sequence shown here is derived from an EMBL/GenBank/DDBJ whole genome shotgun (WGS) entry which is preliminary data.</text>
</comment>
<dbReference type="RefSeq" id="WP_380965082.1">
    <property type="nucleotide sequence ID" value="NZ_JBHTCO010000005.1"/>
</dbReference>
<accession>A0ABW2PTD7</accession>
<dbReference type="PANTHER" id="PTHR37808:SF3">
    <property type="entry name" value="SPORE GERMINATION PROTEIN GERPA-RELATED"/>
    <property type="match status" value="1"/>
</dbReference>
<dbReference type="Pfam" id="PF10676">
    <property type="entry name" value="gerPA"/>
    <property type="match status" value="1"/>
</dbReference>
<dbReference type="InterPro" id="IPR019618">
    <property type="entry name" value="Spore_germination_GerPA"/>
</dbReference>
<keyword evidence="2" id="KW-1185">Reference proteome</keyword>
<evidence type="ECO:0000313" key="2">
    <source>
        <dbReference type="Proteomes" id="UP001596505"/>
    </source>
</evidence>
<gene>
    <name evidence="1" type="ORF">ACFQRG_06745</name>
</gene>
<reference evidence="2" key="1">
    <citation type="journal article" date="2019" name="Int. J. Syst. Evol. Microbiol.">
        <title>The Global Catalogue of Microorganisms (GCM) 10K type strain sequencing project: providing services to taxonomists for standard genome sequencing and annotation.</title>
        <authorList>
            <consortium name="The Broad Institute Genomics Platform"/>
            <consortium name="The Broad Institute Genome Sequencing Center for Infectious Disease"/>
            <person name="Wu L."/>
            <person name="Ma J."/>
        </authorList>
    </citation>
    <scope>NUCLEOTIDE SEQUENCE [LARGE SCALE GENOMIC DNA]</scope>
    <source>
        <strain evidence="2">CGMCC 1.16305</strain>
    </source>
</reference>
<dbReference type="EMBL" id="JBHTCO010000005">
    <property type="protein sequence ID" value="MFC7392681.1"/>
    <property type="molecule type" value="Genomic_DNA"/>
</dbReference>
<evidence type="ECO:0000313" key="1">
    <source>
        <dbReference type="EMBL" id="MFC7392681.1"/>
    </source>
</evidence>
<organism evidence="1 2">
    <name type="scientific">Scopulibacillus cellulosilyticus</name>
    <dbReference type="NCBI Taxonomy" id="2665665"/>
    <lineage>
        <taxon>Bacteria</taxon>
        <taxon>Bacillati</taxon>
        <taxon>Bacillota</taxon>
        <taxon>Bacilli</taxon>
        <taxon>Bacillales</taxon>
        <taxon>Sporolactobacillaceae</taxon>
        <taxon>Scopulibacillus</taxon>
    </lineage>
</organism>
<dbReference type="PANTHER" id="PTHR37808">
    <property type="entry name" value="SPORE GERMINATION PROTEIN-LIKE PROTEIN YDZR-RELATED"/>
    <property type="match status" value="1"/>
</dbReference>
<sequence>MPALVGIIKISVMSSSSVLNVGDVYNLSPFAFSKSFAGAGSFNTGDRLVIHNAPNSTQVEDPDLIDQGNALNV</sequence>
<proteinExistence type="predicted"/>